<gene>
    <name evidence="2" type="ORF">PG997_002102</name>
</gene>
<dbReference type="PANTHER" id="PTHR37017">
    <property type="entry name" value="AB HYDROLASE-1 DOMAIN-CONTAINING PROTEIN-RELATED"/>
    <property type="match status" value="1"/>
</dbReference>
<dbReference type="Pfam" id="PF12697">
    <property type="entry name" value="Abhydrolase_6"/>
    <property type="match status" value="1"/>
</dbReference>
<protein>
    <recommendedName>
        <fullName evidence="1">AB hydrolase-1 domain-containing protein</fullName>
    </recommendedName>
</protein>
<evidence type="ECO:0000313" key="2">
    <source>
        <dbReference type="EMBL" id="KAK8091741.1"/>
    </source>
</evidence>
<sequence length="171" mass="17966">MALRSASPNPNITFLDDVNAVRDVIRGEVNQCCDVVVVAHSLGTVVGASAIKATSSANSHESEAEKCAVEGAKIGHVIGFVAVGTGFLPSGVCFLRALGGTPPPLWRFSSEPLVSTDEDVEDDGENTTTKKFVTIRVSARDAFYHDLPVEEGKEWVERLAPQGAATVAQGG</sequence>
<dbReference type="InterPro" id="IPR029058">
    <property type="entry name" value="AB_hydrolase_fold"/>
</dbReference>
<dbReference type="RefSeq" id="XP_066673713.1">
    <property type="nucleotide sequence ID" value="XM_066806417.1"/>
</dbReference>
<dbReference type="SUPFAM" id="SSF53474">
    <property type="entry name" value="alpha/beta-Hydrolases"/>
    <property type="match status" value="1"/>
</dbReference>
<evidence type="ECO:0000259" key="1">
    <source>
        <dbReference type="Pfam" id="PF12697"/>
    </source>
</evidence>
<organism evidence="2 3">
    <name type="scientific">Apiospora hydei</name>
    <dbReference type="NCBI Taxonomy" id="1337664"/>
    <lineage>
        <taxon>Eukaryota</taxon>
        <taxon>Fungi</taxon>
        <taxon>Dikarya</taxon>
        <taxon>Ascomycota</taxon>
        <taxon>Pezizomycotina</taxon>
        <taxon>Sordariomycetes</taxon>
        <taxon>Xylariomycetidae</taxon>
        <taxon>Amphisphaeriales</taxon>
        <taxon>Apiosporaceae</taxon>
        <taxon>Apiospora</taxon>
    </lineage>
</organism>
<dbReference type="InterPro" id="IPR052897">
    <property type="entry name" value="Sec-Metab_Biosynth_Hydrolase"/>
</dbReference>
<feature type="domain" description="AB hydrolase-1" evidence="1">
    <location>
        <begin position="10"/>
        <end position="164"/>
    </location>
</feature>
<dbReference type="InterPro" id="IPR000073">
    <property type="entry name" value="AB_hydrolase_1"/>
</dbReference>
<dbReference type="EMBL" id="JAQQWN010000003">
    <property type="protein sequence ID" value="KAK8091741.1"/>
    <property type="molecule type" value="Genomic_DNA"/>
</dbReference>
<dbReference type="Proteomes" id="UP001433268">
    <property type="component" value="Unassembled WGS sequence"/>
</dbReference>
<evidence type="ECO:0000313" key="3">
    <source>
        <dbReference type="Proteomes" id="UP001433268"/>
    </source>
</evidence>
<keyword evidence="3" id="KW-1185">Reference proteome</keyword>
<dbReference type="GeneID" id="92039477"/>
<proteinExistence type="predicted"/>
<comment type="caution">
    <text evidence="2">The sequence shown here is derived from an EMBL/GenBank/DDBJ whole genome shotgun (WGS) entry which is preliminary data.</text>
</comment>
<name>A0ABR1X8E4_9PEZI</name>
<accession>A0ABR1X8E4</accession>
<dbReference type="PANTHER" id="PTHR37017:SF3">
    <property type="entry name" value="AB HYDROLASE-1 DOMAIN-CONTAINING PROTEIN"/>
    <property type="match status" value="1"/>
</dbReference>
<reference evidence="2 3" key="1">
    <citation type="submission" date="2023-01" db="EMBL/GenBank/DDBJ databases">
        <title>Analysis of 21 Apiospora genomes using comparative genomics revels a genus with tremendous synthesis potential of carbohydrate active enzymes and secondary metabolites.</title>
        <authorList>
            <person name="Sorensen T."/>
        </authorList>
    </citation>
    <scope>NUCLEOTIDE SEQUENCE [LARGE SCALE GENOMIC DNA]</scope>
    <source>
        <strain evidence="2 3">CBS 114990</strain>
    </source>
</reference>
<dbReference type="Gene3D" id="3.40.50.1820">
    <property type="entry name" value="alpha/beta hydrolase"/>
    <property type="match status" value="1"/>
</dbReference>